<sequence>MAQPPGDRGGAGADDGDAPTIEGNLDLTCRPRIFFGFAPILFLSTKEVPRTKYAVHVQHVNTPSGAKVIEAIFCGSE</sequence>
<evidence type="ECO:0000256" key="1">
    <source>
        <dbReference type="SAM" id="MobiDB-lite"/>
    </source>
</evidence>
<comment type="caution">
    <text evidence="2">The sequence shown here is derived from an EMBL/GenBank/DDBJ whole genome shotgun (WGS) entry which is preliminary data.</text>
</comment>
<dbReference type="AlphaFoldDB" id="A0AA36MCP5"/>
<organism evidence="2 3">
    <name type="scientific">Cylicocyclus nassatus</name>
    <name type="common">Nematode worm</name>
    <dbReference type="NCBI Taxonomy" id="53992"/>
    <lineage>
        <taxon>Eukaryota</taxon>
        <taxon>Metazoa</taxon>
        <taxon>Ecdysozoa</taxon>
        <taxon>Nematoda</taxon>
        <taxon>Chromadorea</taxon>
        <taxon>Rhabditida</taxon>
        <taxon>Rhabditina</taxon>
        <taxon>Rhabditomorpha</taxon>
        <taxon>Strongyloidea</taxon>
        <taxon>Strongylidae</taxon>
        <taxon>Cylicocyclus</taxon>
    </lineage>
</organism>
<feature type="region of interest" description="Disordered" evidence="1">
    <location>
        <begin position="1"/>
        <end position="22"/>
    </location>
</feature>
<protein>
    <submittedName>
        <fullName evidence="2">Uncharacterized protein</fullName>
    </submittedName>
</protein>
<keyword evidence="3" id="KW-1185">Reference proteome</keyword>
<reference evidence="2" key="1">
    <citation type="submission" date="2023-07" db="EMBL/GenBank/DDBJ databases">
        <authorList>
            <consortium name="CYATHOMIX"/>
        </authorList>
    </citation>
    <scope>NUCLEOTIDE SEQUENCE</scope>
    <source>
        <strain evidence="2">N/A</strain>
    </source>
</reference>
<name>A0AA36MCP5_CYLNA</name>
<evidence type="ECO:0000313" key="3">
    <source>
        <dbReference type="Proteomes" id="UP001176961"/>
    </source>
</evidence>
<dbReference type="EMBL" id="CATQJL010000316">
    <property type="protein sequence ID" value="CAJ0608224.1"/>
    <property type="molecule type" value="Genomic_DNA"/>
</dbReference>
<dbReference type="Proteomes" id="UP001176961">
    <property type="component" value="Unassembled WGS sequence"/>
</dbReference>
<accession>A0AA36MCP5</accession>
<proteinExistence type="predicted"/>
<gene>
    <name evidence="2" type="ORF">CYNAS_LOCUS20207</name>
</gene>
<evidence type="ECO:0000313" key="2">
    <source>
        <dbReference type="EMBL" id="CAJ0608224.1"/>
    </source>
</evidence>